<feature type="region of interest" description="Disordered" evidence="1">
    <location>
        <begin position="1070"/>
        <end position="1215"/>
    </location>
</feature>
<feature type="compositionally biased region" description="Acidic residues" evidence="1">
    <location>
        <begin position="768"/>
        <end position="779"/>
    </location>
</feature>
<dbReference type="CDD" id="cd00052">
    <property type="entry name" value="EH"/>
    <property type="match status" value="2"/>
</dbReference>
<feature type="domain" description="EF-hand" evidence="4">
    <location>
        <begin position="186"/>
        <end position="221"/>
    </location>
</feature>
<dbReference type="InterPro" id="IPR011992">
    <property type="entry name" value="EF-hand-dom_pair"/>
</dbReference>
<dbReference type="InterPro" id="IPR000261">
    <property type="entry name" value="EH_dom"/>
</dbReference>
<dbReference type="OrthoDB" id="524326at2759"/>
<feature type="domain" description="EH" evidence="3">
    <location>
        <begin position="153"/>
        <end position="242"/>
    </location>
</feature>
<feature type="region of interest" description="Disordered" evidence="1">
    <location>
        <begin position="328"/>
        <end position="348"/>
    </location>
</feature>
<organism evidence="5 6">
    <name type="scientific">Cutaneotrichosporon oleaginosum</name>
    <dbReference type="NCBI Taxonomy" id="879819"/>
    <lineage>
        <taxon>Eukaryota</taxon>
        <taxon>Fungi</taxon>
        <taxon>Dikarya</taxon>
        <taxon>Basidiomycota</taxon>
        <taxon>Agaricomycotina</taxon>
        <taxon>Tremellomycetes</taxon>
        <taxon>Trichosporonales</taxon>
        <taxon>Trichosporonaceae</taxon>
        <taxon>Cutaneotrichosporon</taxon>
    </lineage>
</organism>
<feature type="compositionally biased region" description="Polar residues" evidence="1">
    <location>
        <begin position="978"/>
        <end position="990"/>
    </location>
</feature>
<dbReference type="GO" id="GO:0005509">
    <property type="term" value="F:calcium ion binding"/>
    <property type="evidence" value="ECO:0007669"/>
    <property type="project" value="InterPro"/>
</dbReference>
<feature type="region of interest" description="Disordered" evidence="1">
    <location>
        <begin position="620"/>
        <end position="681"/>
    </location>
</feature>
<dbReference type="Pfam" id="PF00627">
    <property type="entry name" value="UBA"/>
    <property type="match status" value="1"/>
</dbReference>
<dbReference type="Proteomes" id="UP000053611">
    <property type="component" value="Unassembled WGS sequence"/>
</dbReference>
<dbReference type="SMART" id="SM00165">
    <property type="entry name" value="UBA"/>
    <property type="match status" value="1"/>
</dbReference>
<feature type="compositionally biased region" description="Polar residues" evidence="1">
    <location>
        <begin position="1086"/>
        <end position="1104"/>
    </location>
</feature>
<gene>
    <name evidence="5" type="ORF">CC85DRAFT_284451</name>
</gene>
<dbReference type="GO" id="GO:0005737">
    <property type="term" value="C:cytoplasm"/>
    <property type="evidence" value="ECO:0007669"/>
    <property type="project" value="TreeGrafter"/>
</dbReference>
<dbReference type="PANTHER" id="PTHR11216:SF170">
    <property type="entry name" value="DYNAMIN ASSOCIATED PROTEIN 160, ISOFORM D"/>
    <property type="match status" value="1"/>
</dbReference>
<feature type="compositionally biased region" description="Pro residues" evidence="1">
    <location>
        <begin position="788"/>
        <end position="801"/>
    </location>
</feature>
<dbReference type="GeneID" id="28983349"/>
<feature type="compositionally biased region" description="Low complexity" evidence="1">
    <location>
        <begin position="865"/>
        <end position="877"/>
    </location>
</feature>
<evidence type="ECO:0000313" key="5">
    <source>
        <dbReference type="EMBL" id="KLT43529.1"/>
    </source>
</evidence>
<feature type="region of interest" description="Disordered" evidence="1">
    <location>
        <begin position="75"/>
        <end position="101"/>
    </location>
</feature>
<feature type="compositionally biased region" description="Low complexity" evidence="1">
    <location>
        <begin position="802"/>
        <end position="813"/>
    </location>
</feature>
<feature type="compositionally biased region" description="Low complexity" evidence="1">
    <location>
        <begin position="510"/>
        <end position="522"/>
    </location>
</feature>
<dbReference type="GO" id="GO:0006897">
    <property type="term" value="P:endocytosis"/>
    <property type="evidence" value="ECO:0007669"/>
    <property type="project" value="TreeGrafter"/>
</dbReference>
<dbReference type="SUPFAM" id="SSF46934">
    <property type="entry name" value="UBA-like"/>
    <property type="match status" value="1"/>
</dbReference>
<dbReference type="GO" id="GO:0005886">
    <property type="term" value="C:plasma membrane"/>
    <property type="evidence" value="ECO:0007669"/>
    <property type="project" value="TreeGrafter"/>
</dbReference>
<evidence type="ECO:0000256" key="1">
    <source>
        <dbReference type="SAM" id="MobiDB-lite"/>
    </source>
</evidence>
<feature type="compositionally biased region" description="Basic and acidic residues" evidence="1">
    <location>
        <begin position="952"/>
        <end position="965"/>
    </location>
</feature>
<dbReference type="STRING" id="879819.A0A0J1B729"/>
<evidence type="ECO:0000259" key="2">
    <source>
        <dbReference type="PROSITE" id="PS50030"/>
    </source>
</evidence>
<feature type="compositionally biased region" description="Low complexity" evidence="1">
    <location>
        <begin position="137"/>
        <end position="146"/>
    </location>
</feature>
<dbReference type="SMART" id="SM00027">
    <property type="entry name" value="EH"/>
    <property type="match status" value="2"/>
</dbReference>
<feature type="compositionally biased region" description="Basic and acidic residues" evidence="1">
    <location>
        <begin position="638"/>
        <end position="652"/>
    </location>
</feature>
<feature type="region of interest" description="Disordered" evidence="1">
    <location>
        <begin position="694"/>
        <end position="994"/>
    </location>
</feature>
<dbReference type="PROSITE" id="PS50222">
    <property type="entry name" value="EF_HAND_2"/>
    <property type="match status" value="1"/>
</dbReference>
<keyword evidence="6" id="KW-1185">Reference proteome</keyword>
<name>A0A0J1B729_9TREE</name>
<dbReference type="InterPro" id="IPR002048">
    <property type="entry name" value="EF_hand_dom"/>
</dbReference>
<dbReference type="PROSITE" id="PS50031">
    <property type="entry name" value="EH"/>
    <property type="match status" value="2"/>
</dbReference>
<dbReference type="AlphaFoldDB" id="A0A0J1B729"/>
<feature type="region of interest" description="Disordered" evidence="1">
    <location>
        <begin position="481"/>
        <end position="560"/>
    </location>
</feature>
<dbReference type="Pfam" id="PF12763">
    <property type="entry name" value="EH"/>
    <property type="match status" value="2"/>
</dbReference>
<feature type="compositionally biased region" description="Polar residues" evidence="1">
    <location>
        <begin position="126"/>
        <end position="136"/>
    </location>
</feature>
<feature type="compositionally biased region" description="Polar residues" evidence="1">
    <location>
        <begin position="89"/>
        <end position="101"/>
    </location>
</feature>
<evidence type="ECO:0000313" key="6">
    <source>
        <dbReference type="Proteomes" id="UP000053611"/>
    </source>
</evidence>
<dbReference type="SUPFAM" id="SSF47473">
    <property type="entry name" value="EF-hand"/>
    <property type="match status" value="2"/>
</dbReference>
<feature type="compositionally biased region" description="Polar residues" evidence="1">
    <location>
        <begin position="845"/>
        <end position="860"/>
    </location>
</feature>
<feature type="compositionally biased region" description="Basic and acidic residues" evidence="1">
    <location>
        <begin position="735"/>
        <end position="745"/>
    </location>
</feature>
<dbReference type="InterPro" id="IPR009060">
    <property type="entry name" value="UBA-like_sf"/>
</dbReference>
<feature type="domain" description="UBA" evidence="2">
    <location>
        <begin position="1210"/>
        <end position="1251"/>
    </location>
</feature>
<feature type="region of interest" description="Disordered" evidence="1">
    <location>
        <begin position="267"/>
        <end position="313"/>
    </location>
</feature>
<feature type="compositionally biased region" description="Polar residues" evidence="1">
    <location>
        <begin position="1163"/>
        <end position="1176"/>
    </location>
</feature>
<sequence>MTARSSPGFFGDKARDVFLKSQLNYDKLGQIWNLADTQQRGALDLPDFIIGMWLIRNCMANPSLSLPAALPPGAYEAASGGRPPVPPLSVQNTGQASPLQRQMTGTLQPQLTGQSLSAAGHAQPRSAMTPTRQGTHSSITASSAAAWDITPEGKATSDRFFDQLDTQNVGVIEGDVAVPFMLQSQLDEASLATIWDLADVRQEGKLDRDEFAVAMYLISSKLAGKDLPTTLPASLVPPSLRSHELPVHSQQSSAAKDLFDLFDDSPTQNSSLASAPATAFLPQPPSRRGTAQEAATRRVETTHTGQGPTGLAAMFSKPTAAADLLGDDAQESAASSVPDASAEIGNKRNQLANTVRSLTDLQRNRTDLEERSASNASQLEQLESELAVARAKYDEETKIVAELRLRVGEQTARLSQLQANVISAQSDLTARKMEKDELEQTFLRDKEEVRGLQKRMKEIEDEKTGIKLLLEKVKKEARQQKGMVSIAKKQLSTAEGSRDTLQQQVREAENAAAAETEVPEAASTPRALSPDATGTSQRSYNPFDRFSRKRSQGSNSGSISEFATPLASPGFAGAAVGGAVAAGAAVAHFGLQSDGKGPTISSPPREESEVDAFGAPIEHFSSAPGVATTDPFGGTPFGDDRLGPRGDVDDKSPTVGFGDSFNAAASQRAPADANGASTGMSDFDAAFADFDTKADATSSTDTHPELQESVPTEAPSAYTGPSSVGVGISTPSAFDADRPEAERAADAQGVPPSSITALTTADKIGTESSDDEDEGPEDLEGPRREYPSSPPRRMSPPPVTGSPPLSAAASGPPEDLHPKTRRSAPPPPAVRSFGATSPPPAIRSSGPTSPTVRSPGTTSPPIARSPGVVSPSPAVSPLTQSPTATRGIDPFSGSVAASPAVAGPPALIPSPAVQSTSLETTPAKADPSAISGSQAAAFAEGQDPLGSAIPSSRKEISADGAKDQFDDSDFDFPDLPSAHSTQVPPQASAVTTSSFDDEFATFDEEFDQTPSHVNDNLDQSNSNSLRQSYEVVPSPQRSRAPDLDAWGLSGDTQSANAGAMSAFSFDDAFGQPQHLAMPGGFDEAFGQSQEPTQRTTTEPNSFNDSFGEPKQLPARATQDGSRPEVVDDPFGAPQTAVEPNNSTTQQALSFDDAFGGSFVPESNKPNDTVPSTSGPSTAGAAPHASGDAVPPALPQRPSVQKEPSTSDLPQPDDLKEVKRLCDMGFPRSLVVEALDANGYDFQKALNVLLVK</sequence>
<dbReference type="InterPro" id="IPR015940">
    <property type="entry name" value="UBA"/>
</dbReference>
<feature type="compositionally biased region" description="Low complexity" evidence="1">
    <location>
        <begin position="1014"/>
        <end position="1028"/>
    </location>
</feature>
<dbReference type="EMBL" id="KQ087194">
    <property type="protein sequence ID" value="KLT43529.1"/>
    <property type="molecule type" value="Genomic_DNA"/>
</dbReference>
<evidence type="ECO:0000259" key="4">
    <source>
        <dbReference type="PROSITE" id="PS50222"/>
    </source>
</evidence>
<accession>A0A0J1B729</accession>
<protein>
    <submittedName>
        <fullName evidence="5">Uncharacterized protein</fullName>
    </submittedName>
</protein>
<feature type="domain" description="EH" evidence="3">
    <location>
        <begin position="1"/>
        <end position="81"/>
    </location>
</feature>
<evidence type="ECO:0000259" key="3">
    <source>
        <dbReference type="PROSITE" id="PS50031"/>
    </source>
</evidence>
<reference evidence="5 6" key="1">
    <citation type="submission" date="2015-03" db="EMBL/GenBank/DDBJ databases">
        <title>Genomics and transcriptomics of the oil-accumulating basidiomycete yeast T. oleaginosus allow insights into substrate utilization and the diverse evolutionary trajectories of mating systems in fungi.</title>
        <authorList>
            <consortium name="DOE Joint Genome Institute"/>
            <person name="Kourist R."/>
            <person name="Kracht O."/>
            <person name="Bracharz F."/>
            <person name="Lipzen A."/>
            <person name="Nolan M."/>
            <person name="Ohm R."/>
            <person name="Grigoriev I."/>
            <person name="Sun S."/>
            <person name="Heitman J."/>
            <person name="Bruck T."/>
            <person name="Nowrousian M."/>
        </authorList>
    </citation>
    <scope>NUCLEOTIDE SEQUENCE [LARGE SCALE GENOMIC DNA]</scope>
    <source>
        <strain evidence="5 6">IBC0246</strain>
    </source>
</reference>
<feature type="compositionally biased region" description="Polar residues" evidence="1">
    <location>
        <begin position="490"/>
        <end position="505"/>
    </location>
</feature>
<dbReference type="RefSeq" id="XP_018280020.1">
    <property type="nucleotide sequence ID" value="XM_018422746.1"/>
</dbReference>
<feature type="region of interest" description="Disordered" evidence="1">
    <location>
        <begin position="1006"/>
        <end position="1051"/>
    </location>
</feature>
<dbReference type="Gene3D" id="1.10.238.10">
    <property type="entry name" value="EF-hand"/>
    <property type="match status" value="2"/>
</dbReference>
<dbReference type="PROSITE" id="PS50030">
    <property type="entry name" value="UBA"/>
    <property type="match status" value="1"/>
</dbReference>
<feature type="compositionally biased region" description="Low complexity" evidence="1">
    <location>
        <begin position="892"/>
        <end position="905"/>
    </location>
</feature>
<dbReference type="GO" id="GO:0016197">
    <property type="term" value="P:endosomal transport"/>
    <property type="evidence" value="ECO:0007669"/>
    <property type="project" value="TreeGrafter"/>
</dbReference>
<feature type="region of interest" description="Disordered" evidence="1">
    <location>
        <begin position="114"/>
        <end position="146"/>
    </location>
</feature>
<proteinExistence type="predicted"/>
<dbReference type="PANTHER" id="PTHR11216">
    <property type="entry name" value="EH DOMAIN"/>
    <property type="match status" value="1"/>
</dbReference>
<feature type="compositionally biased region" description="Polar residues" evidence="1">
    <location>
        <begin position="1137"/>
        <end position="1148"/>
    </location>
</feature>
<feature type="compositionally biased region" description="Polar residues" evidence="1">
    <location>
        <begin position="1197"/>
        <end position="1208"/>
    </location>
</feature>
<dbReference type="Gene3D" id="1.10.8.10">
    <property type="entry name" value="DNA helicase RuvA subunit, C-terminal domain"/>
    <property type="match status" value="1"/>
</dbReference>